<protein>
    <submittedName>
        <fullName evidence="3">Coenzyme F420 hydrogenase/dehydrogenase, beta subunit C-terminal domain</fullName>
    </submittedName>
</protein>
<comment type="caution">
    <text evidence="3">The sequence shown here is derived from an EMBL/GenBank/DDBJ whole genome shotgun (WGS) entry which is preliminary data.</text>
</comment>
<evidence type="ECO:0000313" key="4">
    <source>
        <dbReference type="Proteomes" id="UP001529338"/>
    </source>
</evidence>
<evidence type="ECO:0000313" key="3">
    <source>
        <dbReference type="EMBL" id="MDM7855579.1"/>
    </source>
</evidence>
<reference evidence="3 4" key="1">
    <citation type="submission" date="2023-06" db="EMBL/GenBank/DDBJ databases">
        <title>Cellulomonas sp. MW4 Whole genome sequence.</title>
        <authorList>
            <person name="Park S."/>
        </authorList>
    </citation>
    <scope>NUCLEOTIDE SEQUENCE [LARGE SCALE GENOMIC DNA]</scope>
    <source>
        <strain evidence="3 4">MW4</strain>
    </source>
</reference>
<organism evidence="3 4">
    <name type="scientific">Cellulomonas alba</name>
    <dbReference type="NCBI Taxonomy" id="3053467"/>
    <lineage>
        <taxon>Bacteria</taxon>
        <taxon>Bacillati</taxon>
        <taxon>Actinomycetota</taxon>
        <taxon>Actinomycetes</taxon>
        <taxon>Micrococcales</taxon>
        <taxon>Cellulomonadaceae</taxon>
        <taxon>Cellulomonas</taxon>
    </lineage>
</organism>
<evidence type="ECO:0000259" key="1">
    <source>
        <dbReference type="Pfam" id="PF04422"/>
    </source>
</evidence>
<dbReference type="PANTHER" id="PTHR31332:SF0">
    <property type="entry name" value="7-HYDROXYMETHYL CHLOROPHYLL A REDUCTASE, CHLOROPLASTIC"/>
    <property type="match status" value="1"/>
</dbReference>
<dbReference type="EMBL" id="JAUCGQ010000001">
    <property type="protein sequence ID" value="MDM7855579.1"/>
    <property type="molecule type" value="Genomic_DNA"/>
</dbReference>
<dbReference type="Pfam" id="PF04422">
    <property type="entry name" value="FrhB_FdhB_N"/>
    <property type="match status" value="1"/>
</dbReference>
<dbReference type="RefSeq" id="WP_289455418.1">
    <property type="nucleotide sequence ID" value="NZ_JAUCGQ010000001.1"/>
</dbReference>
<proteinExistence type="predicted"/>
<dbReference type="InterPro" id="IPR007525">
    <property type="entry name" value="FrhB_FdhB_C"/>
</dbReference>
<dbReference type="Proteomes" id="UP001529338">
    <property type="component" value="Unassembled WGS sequence"/>
</dbReference>
<dbReference type="InterPro" id="IPR045220">
    <property type="entry name" value="FRHB/FDHB/HCAR-like"/>
</dbReference>
<keyword evidence="4" id="KW-1185">Reference proteome</keyword>
<dbReference type="Pfam" id="PF04432">
    <property type="entry name" value="FrhB_FdhB_C"/>
    <property type="match status" value="1"/>
</dbReference>
<gene>
    <name evidence="3" type="ORF">QRT04_11630</name>
</gene>
<name>A0ABT7SHB3_9CELL</name>
<accession>A0ABT7SHB3</accession>
<feature type="domain" description="Coenzyme F420 hydrogenase/dehydrogenase beta subunit C-terminal" evidence="2">
    <location>
        <begin position="191"/>
        <end position="353"/>
    </location>
</feature>
<dbReference type="InterPro" id="IPR007516">
    <property type="entry name" value="Co_F420_Hydgase/DH_bsu_N"/>
</dbReference>
<sequence length="423" mass="44204">MTRTLDELVASVVDAGLCSGCGACTRLDDGLEMAIDGRGYLRPRRTAAGGGAAAGSATVGSATVGSAPVATPDAAATFRTVCPGWTVTAQRHSGVPYHPTLGPVLGAWRAAAADPEIRRRGSSGGVLTALAAWLVERGEVTQVVGARAGDEPRRTVPVVIRSRAEALASAGSRYAPVAVGSHPDALDPRGATIGKPCEAVALRALARTRGEPAPLLLSFFCAGTPAQTATDDLVTELGLEPGTPLDDLWYRGRGWPGRFTARAADGREVSASYDESWGGALGPTVQWRCKLCPDGTGESADVSAGDLWHADERGYPVFDDADGWSALVARTPRGLDVVERAITAGVLVATPVTAADVVAVQPLQRSRRRTLLGRLTGTRLAGARVPRYRGFGLLRLAGRNARENVRTARGTFRRVRSRSAARS</sequence>
<dbReference type="PANTHER" id="PTHR31332">
    <property type="entry name" value="7-HYDROXYMETHYL CHLOROPHYLL A REDUCTASE, CHLOROPLASTIC"/>
    <property type="match status" value="1"/>
</dbReference>
<evidence type="ECO:0000259" key="2">
    <source>
        <dbReference type="Pfam" id="PF04432"/>
    </source>
</evidence>
<feature type="domain" description="Coenzyme F420 hydrogenase/dehydrogenase beta subunit N-terminal" evidence="1">
    <location>
        <begin position="108"/>
        <end position="179"/>
    </location>
</feature>